<dbReference type="Proteomes" id="UP000738359">
    <property type="component" value="Unassembled WGS sequence"/>
</dbReference>
<keyword evidence="1" id="KW-1133">Transmembrane helix</keyword>
<evidence type="ECO:0000256" key="1">
    <source>
        <dbReference type="SAM" id="Phobius"/>
    </source>
</evidence>
<sequence>MMSTMIRTSATKAATRRFISSSARNNAAVSLGHQAMTSPATATASSKSKVAAYTVLGSTAVVAGVSLLLKDEVVYWTPNVRK</sequence>
<dbReference type="EMBL" id="JAAAHY010002436">
    <property type="protein sequence ID" value="KAF9944471.1"/>
    <property type="molecule type" value="Genomic_DNA"/>
</dbReference>
<reference evidence="2" key="1">
    <citation type="journal article" date="2020" name="Fungal Divers.">
        <title>Resolving the Mortierellaceae phylogeny through synthesis of multi-gene phylogenetics and phylogenomics.</title>
        <authorList>
            <person name="Vandepol N."/>
            <person name="Liber J."/>
            <person name="Desiro A."/>
            <person name="Na H."/>
            <person name="Kennedy M."/>
            <person name="Barry K."/>
            <person name="Grigoriev I.V."/>
            <person name="Miller A.N."/>
            <person name="O'Donnell K."/>
            <person name="Stajich J.E."/>
            <person name="Bonito G."/>
        </authorList>
    </citation>
    <scope>NUCLEOTIDE SEQUENCE</scope>
    <source>
        <strain evidence="2">CK1249</strain>
    </source>
</reference>
<protein>
    <submittedName>
        <fullName evidence="2">Uncharacterized protein</fullName>
    </submittedName>
</protein>
<organism evidence="2 3">
    <name type="scientific">Mortierella alpina</name>
    <name type="common">Oleaginous fungus</name>
    <name type="synonym">Mortierella renispora</name>
    <dbReference type="NCBI Taxonomy" id="64518"/>
    <lineage>
        <taxon>Eukaryota</taxon>
        <taxon>Fungi</taxon>
        <taxon>Fungi incertae sedis</taxon>
        <taxon>Mucoromycota</taxon>
        <taxon>Mortierellomycotina</taxon>
        <taxon>Mortierellomycetes</taxon>
        <taxon>Mortierellales</taxon>
        <taxon>Mortierellaceae</taxon>
        <taxon>Mortierella</taxon>
    </lineage>
</organism>
<name>A0A9P6IR14_MORAP</name>
<accession>A0A9P6IR14</accession>
<comment type="caution">
    <text evidence="2">The sequence shown here is derived from an EMBL/GenBank/DDBJ whole genome shotgun (WGS) entry which is preliminary data.</text>
</comment>
<dbReference type="OrthoDB" id="2437644at2759"/>
<keyword evidence="1" id="KW-0472">Membrane</keyword>
<keyword evidence="3" id="KW-1185">Reference proteome</keyword>
<feature type="transmembrane region" description="Helical" evidence="1">
    <location>
        <begin position="50"/>
        <end position="69"/>
    </location>
</feature>
<dbReference type="AlphaFoldDB" id="A0A9P6IR14"/>
<proteinExistence type="predicted"/>
<evidence type="ECO:0000313" key="2">
    <source>
        <dbReference type="EMBL" id="KAF9944471.1"/>
    </source>
</evidence>
<gene>
    <name evidence="2" type="ORF">BGZ70_004613</name>
</gene>
<keyword evidence="1" id="KW-0812">Transmembrane</keyword>
<evidence type="ECO:0000313" key="3">
    <source>
        <dbReference type="Proteomes" id="UP000738359"/>
    </source>
</evidence>